<comment type="caution">
    <text evidence="2">The sequence shown here is derived from an EMBL/GenBank/DDBJ whole genome shotgun (WGS) entry which is preliminary data.</text>
</comment>
<keyword evidence="1" id="KW-1133">Transmembrane helix</keyword>
<evidence type="ECO:0000313" key="2">
    <source>
        <dbReference type="EMBL" id="CAE1315148.1"/>
    </source>
</evidence>
<proteinExistence type="predicted"/>
<accession>A0A812E4H8</accession>
<dbReference type="EMBL" id="CAHIKZ030004764">
    <property type="protein sequence ID" value="CAE1315148.1"/>
    <property type="molecule type" value="Genomic_DNA"/>
</dbReference>
<feature type="transmembrane region" description="Helical" evidence="1">
    <location>
        <begin position="41"/>
        <end position="60"/>
    </location>
</feature>
<evidence type="ECO:0000313" key="3">
    <source>
        <dbReference type="Proteomes" id="UP000597762"/>
    </source>
</evidence>
<keyword evidence="1" id="KW-0472">Membrane</keyword>
<dbReference type="AlphaFoldDB" id="A0A812E4H8"/>
<protein>
    <submittedName>
        <fullName evidence="2">Uncharacterized protein</fullName>
    </submittedName>
</protein>
<evidence type="ECO:0000256" key="1">
    <source>
        <dbReference type="SAM" id="Phobius"/>
    </source>
</evidence>
<organism evidence="2 3">
    <name type="scientific">Acanthosepion pharaonis</name>
    <name type="common">Pharaoh cuttlefish</name>
    <name type="synonym">Sepia pharaonis</name>
    <dbReference type="NCBI Taxonomy" id="158019"/>
    <lineage>
        <taxon>Eukaryota</taxon>
        <taxon>Metazoa</taxon>
        <taxon>Spiralia</taxon>
        <taxon>Lophotrochozoa</taxon>
        <taxon>Mollusca</taxon>
        <taxon>Cephalopoda</taxon>
        <taxon>Coleoidea</taxon>
        <taxon>Decapodiformes</taxon>
        <taxon>Sepiida</taxon>
        <taxon>Sepiina</taxon>
        <taxon>Sepiidae</taxon>
        <taxon>Acanthosepion</taxon>
    </lineage>
</organism>
<reference evidence="2" key="1">
    <citation type="submission" date="2021-01" db="EMBL/GenBank/DDBJ databases">
        <authorList>
            <person name="Li R."/>
            <person name="Bekaert M."/>
        </authorList>
    </citation>
    <scope>NUCLEOTIDE SEQUENCE</scope>
    <source>
        <strain evidence="2">Farmed</strain>
    </source>
</reference>
<keyword evidence="3" id="KW-1185">Reference proteome</keyword>
<name>A0A812E4H8_ACAPH</name>
<sequence>MRQTPDEIDGHLLCLSHASLLFCLFPYKLGVEHVFPFSSQFPGGLPTNFLSFFKFLSFYFSSFPSSRHIPSFLLAIYPLFRSLIFSFYSPPCFLPSVPFFPFSSSSPQFSLSTPLSFPNILFLFPSFFPYFLFPSPLRPPILSIYLFFFH</sequence>
<gene>
    <name evidence="2" type="ORF">SPHA_66089</name>
</gene>
<feature type="transmembrane region" description="Helical" evidence="1">
    <location>
        <begin position="72"/>
        <end position="89"/>
    </location>
</feature>
<feature type="transmembrane region" description="Helical" evidence="1">
    <location>
        <begin position="12"/>
        <end position="29"/>
    </location>
</feature>
<dbReference type="Proteomes" id="UP000597762">
    <property type="component" value="Unassembled WGS sequence"/>
</dbReference>
<keyword evidence="1" id="KW-0812">Transmembrane</keyword>